<gene>
    <name evidence="2" type="ORF">LWI28_011915</name>
</gene>
<keyword evidence="1" id="KW-0472">Membrane</keyword>
<dbReference type="EMBL" id="JAJSOW010000004">
    <property type="protein sequence ID" value="KAI9191684.1"/>
    <property type="molecule type" value="Genomic_DNA"/>
</dbReference>
<proteinExistence type="predicted"/>
<sequence length="121" mass="14747">MLRDKSDNHKFKKYFEQRAFSFGPYYQPYYTQNMAIQIKVILADDFLKQNGVKKEDLYEDIKKQIKELKDCYDDDLTKYYKDKDHELVWMFLVDGFAILQLMYTNVNFQANRDIQNWQIGE</sequence>
<name>A0AAD5NZ16_ACENE</name>
<protein>
    <submittedName>
        <fullName evidence="2">Uncharacterized protein</fullName>
    </submittedName>
</protein>
<evidence type="ECO:0000313" key="3">
    <source>
        <dbReference type="Proteomes" id="UP001064489"/>
    </source>
</evidence>
<dbReference type="Proteomes" id="UP001064489">
    <property type="component" value="Chromosome 6"/>
</dbReference>
<organism evidence="2 3">
    <name type="scientific">Acer negundo</name>
    <name type="common">Box elder</name>
    <dbReference type="NCBI Taxonomy" id="4023"/>
    <lineage>
        <taxon>Eukaryota</taxon>
        <taxon>Viridiplantae</taxon>
        <taxon>Streptophyta</taxon>
        <taxon>Embryophyta</taxon>
        <taxon>Tracheophyta</taxon>
        <taxon>Spermatophyta</taxon>
        <taxon>Magnoliopsida</taxon>
        <taxon>eudicotyledons</taxon>
        <taxon>Gunneridae</taxon>
        <taxon>Pentapetalae</taxon>
        <taxon>rosids</taxon>
        <taxon>malvids</taxon>
        <taxon>Sapindales</taxon>
        <taxon>Sapindaceae</taxon>
        <taxon>Hippocastanoideae</taxon>
        <taxon>Acereae</taxon>
        <taxon>Acer</taxon>
    </lineage>
</organism>
<reference evidence="2" key="2">
    <citation type="submission" date="2023-02" db="EMBL/GenBank/DDBJ databases">
        <authorList>
            <person name="Swenson N.G."/>
            <person name="Wegrzyn J.L."/>
            <person name="Mcevoy S.L."/>
        </authorList>
    </citation>
    <scope>NUCLEOTIDE SEQUENCE</scope>
    <source>
        <strain evidence="2">91603</strain>
        <tissue evidence="2">Leaf</tissue>
    </source>
</reference>
<accession>A0AAD5NZ16</accession>
<keyword evidence="1" id="KW-1133">Transmembrane helix</keyword>
<dbReference type="InterPro" id="IPR004158">
    <property type="entry name" value="DUF247_pln"/>
</dbReference>
<evidence type="ECO:0000256" key="1">
    <source>
        <dbReference type="SAM" id="Phobius"/>
    </source>
</evidence>
<dbReference type="Pfam" id="PF03140">
    <property type="entry name" value="DUF247"/>
    <property type="match status" value="1"/>
</dbReference>
<comment type="caution">
    <text evidence="2">The sequence shown here is derived from an EMBL/GenBank/DDBJ whole genome shotgun (WGS) entry which is preliminary data.</text>
</comment>
<feature type="transmembrane region" description="Helical" evidence="1">
    <location>
        <begin position="87"/>
        <end position="103"/>
    </location>
</feature>
<keyword evidence="3" id="KW-1185">Reference proteome</keyword>
<evidence type="ECO:0000313" key="2">
    <source>
        <dbReference type="EMBL" id="KAI9191684.1"/>
    </source>
</evidence>
<keyword evidence="1" id="KW-0812">Transmembrane</keyword>
<dbReference type="AlphaFoldDB" id="A0AAD5NZ16"/>
<reference evidence="2" key="1">
    <citation type="journal article" date="2022" name="Plant J.">
        <title>Strategies of tolerance reflected in two North American maple genomes.</title>
        <authorList>
            <person name="McEvoy S.L."/>
            <person name="Sezen U.U."/>
            <person name="Trouern-Trend A."/>
            <person name="McMahon S.M."/>
            <person name="Schaberg P.G."/>
            <person name="Yang J."/>
            <person name="Wegrzyn J.L."/>
            <person name="Swenson N.G."/>
        </authorList>
    </citation>
    <scope>NUCLEOTIDE SEQUENCE</scope>
    <source>
        <strain evidence="2">91603</strain>
    </source>
</reference>